<dbReference type="PANTHER" id="PTHR43750:SF2">
    <property type="entry name" value="UDP-GLUCOSE 6-DEHYDROGENASE"/>
    <property type="match status" value="1"/>
</dbReference>
<evidence type="ECO:0000259" key="11">
    <source>
        <dbReference type="SMART" id="SM00984"/>
    </source>
</evidence>
<feature type="binding site" evidence="9">
    <location>
        <begin position="243"/>
        <end position="247"/>
    </location>
    <ligand>
        <name>substrate</name>
    </ligand>
</feature>
<dbReference type="AlphaFoldDB" id="A0A4Q9JUW4"/>
<sequence>MKILVVGIGYVGLANAILLSRQYDVLLADIDENKVKCVNNNKSPINDELIEKFFRENPDKLKAVLADTSQVYKDFDYIIIAVSTNYNDTIDFFDTKNIEDILKKIKNINSNAIVIIKSTIPIGYTKRIKKEFKFDNIVFSPEFLREGSALYDCLNPSRMIIGDKGNLGKQVAELFYKSIQKKNLKTFFMDSDEAESVKLFSNTYLAMRISFFNEIDTYAKNYNLNVLDIINGVCADPRIGDYYNNPSFGYGDYCLPKDTKQLLANFKNIPNSLIKAIVESNEVRKKFISNSILSRNVKNIGIFRLIMKNNSDNFRNSVILDIINYLKKYNNDLNFIIHEPLLKDDKFQGIKIENNLNSFIEKSDLIVANRISRELIKVKSKIFSSDLFLTDL</sequence>
<dbReference type="InterPro" id="IPR001732">
    <property type="entry name" value="UDP-Glc/GDP-Man_DH_N"/>
</dbReference>
<dbReference type="PIRSF" id="PIRSF000124">
    <property type="entry name" value="UDPglc_GDPman_dh"/>
    <property type="match status" value="1"/>
</dbReference>
<dbReference type="Pfam" id="PF00984">
    <property type="entry name" value="UDPG_MGDP_dh"/>
    <property type="match status" value="1"/>
</dbReference>
<dbReference type="OrthoDB" id="9803238at2"/>
<comment type="similarity">
    <text evidence="2 7">Belongs to the UDP-glucose/GDP-mannose dehydrogenase family.</text>
</comment>
<protein>
    <recommendedName>
        <fullName evidence="3 7">UDP-glucose 6-dehydrogenase</fullName>
        <ecNumber evidence="3 7">1.1.1.22</ecNumber>
    </recommendedName>
</protein>
<feature type="binding site" evidence="9">
    <location>
        <begin position="143"/>
        <end position="146"/>
    </location>
    <ligand>
        <name>substrate</name>
    </ligand>
</feature>
<dbReference type="InterPro" id="IPR036291">
    <property type="entry name" value="NAD(P)-bd_dom_sf"/>
</dbReference>
<dbReference type="InterPro" id="IPR017476">
    <property type="entry name" value="UDP-Glc/GDP-Man"/>
</dbReference>
<dbReference type="RefSeq" id="WP_131186574.1">
    <property type="nucleotide sequence ID" value="NZ_QPGR01000006.1"/>
</dbReference>
<dbReference type="GO" id="GO:0051287">
    <property type="term" value="F:NAD binding"/>
    <property type="evidence" value="ECO:0007669"/>
    <property type="project" value="InterPro"/>
</dbReference>
<dbReference type="GO" id="GO:0000271">
    <property type="term" value="P:polysaccharide biosynthetic process"/>
    <property type="evidence" value="ECO:0007669"/>
    <property type="project" value="InterPro"/>
</dbReference>
<dbReference type="NCBIfam" id="TIGR03026">
    <property type="entry name" value="NDP-sugDHase"/>
    <property type="match status" value="1"/>
</dbReference>
<dbReference type="PANTHER" id="PTHR43750">
    <property type="entry name" value="UDP-GLUCOSE 6-DEHYDROGENASE TUAD"/>
    <property type="match status" value="1"/>
</dbReference>
<evidence type="ECO:0000256" key="9">
    <source>
        <dbReference type="PIRSR" id="PIRSR500134-2"/>
    </source>
</evidence>
<dbReference type="SUPFAM" id="SSF48179">
    <property type="entry name" value="6-phosphogluconate dehydrogenase C-terminal domain-like"/>
    <property type="match status" value="1"/>
</dbReference>
<reference evidence="12 13" key="1">
    <citation type="submission" date="2018-07" db="EMBL/GenBank/DDBJ databases">
        <title>Campylobacter zealandensis sp. nov., isolated from birds and water in New Zealand.</title>
        <authorList>
            <person name="Wilkinson D.A."/>
            <person name="Biggs P.J."/>
            <person name="French N.P."/>
            <person name="Midwinter A.C."/>
        </authorList>
    </citation>
    <scope>NUCLEOTIDE SEQUENCE [LARGE SCALE GENOMIC DNA]</scope>
    <source>
        <strain evidence="12 13">B423b</strain>
    </source>
</reference>
<feature type="binding site" evidence="10">
    <location>
        <position position="84"/>
    </location>
    <ligand>
        <name>NAD(+)</name>
        <dbReference type="ChEBI" id="CHEBI:57540"/>
    </ligand>
</feature>
<dbReference type="InterPro" id="IPR036220">
    <property type="entry name" value="UDP-Glc/GDP-Man_DH_C_sf"/>
</dbReference>
<feature type="binding site" evidence="9">
    <location>
        <position position="198"/>
    </location>
    <ligand>
        <name>substrate</name>
    </ligand>
</feature>
<dbReference type="PIRSF" id="PIRSF500134">
    <property type="entry name" value="UDPglc_DH_bac"/>
    <property type="match status" value="1"/>
</dbReference>
<dbReference type="EMBL" id="QPGR01000006">
    <property type="protein sequence ID" value="TBR81296.1"/>
    <property type="molecule type" value="Genomic_DNA"/>
</dbReference>
<proteinExistence type="inferred from homology"/>
<feature type="binding site" evidence="10">
    <location>
        <position position="315"/>
    </location>
    <ligand>
        <name>NAD(+)</name>
        <dbReference type="ChEBI" id="CHEBI:57540"/>
    </ligand>
</feature>
<comment type="pathway">
    <text evidence="1">Nucleotide-sugar biosynthesis; UDP-alpha-D-glucuronate biosynthesis; UDP-alpha-D-glucuronate from UDP-alpha-D-glucose: step 1/1.</text>
</comment>
<feature type="binding site" evidence="9">
    <location>
        <position position="307"/>
    </location>
    <ligand>
        <name>substrate</name>
    </ligand>
</feature>
<dbReference type="Gene3D" id="1.10.1040.10">
    <property type="entry name" value="N-(1-d-carboxylethyl)-l-norvaline Dehydrogenase, domain 2"/>
    <property type="match status" value="1"/>
</dbReference>
<organism evidence="12 13">
    <name type="scientific">Campylobacter novaezeelandiae</name>
    <dbReference type="NCBI Taxonomy" id="2267891"/>
    <lineage>
        <taxon>Bacteria</taxon>
        <taxon>Pseudomonadati</taxon>
        <taxon>Campylobacterota</taxon>
        <taxon>Epsilonproteobacteria</taxon>
        <taxon>Campylobacterales</taxon>
        <taxon>Campylobacteraceae</taxon>
        <taxon>Campylobacter</taxon>
    </lineage>
</organism>
<feature type="binding site" evidence="9">
    <location>
        <position position="308"/>
    </location>
    <ligand>
        <name>substrate</name>
    </ligand>
</feature>
<feature type="binding site" evidence="10">
    <location>
        <position position="146"/>
    </location>
    <ligand>
        <name>NAD(+)</name>
        <dbReference type="ChEBI" id="CHEBI:57540"/>
    </ligand>
</feature>
<dbReference type="InterPro" id="IPR008927">
    <property type="entry name" value="6-PGluconate_DH-like_C_sf"/>
</dbReference>
<evidence type="ECO:0000256" key="7">
    <source>
        <dbReference type="PIRNR" id="PIRNR000124"/>
    </source>
</evidence>
<evidence type="ECO:0000256" key="4">
    <source>
        <dbReference type="ARBA" id="ARBA00023002"/>
    </source>
</evidence>
<evidence type="ECO:0000256" key="6">
    <source>
        <dbReference type="ARBA" id="ARBA00047473"/>
    </source>
</evidence>
<comment type="catalytic activity">
    <reaction evidence="6 7">
        <text>UDP-alpha-D-glucose + 2 NAD(+) + H2O = UDP-alpha-D-glucuronate + 2 NADH + 3 H(+)</text>
        <dbReference type="Rhea" id="RHEA:23596"/>
        <dbReference type="ChEBI" id="CHEBI:15377"/>
        <dbReference type="ChEBI" id="CHEBI:15378"/>
        <dbReference type="ChEBI" id="CHEBI:57540"/>
        <dbReference type="ChEBI" id="CHEBI:57945"/>
        <dbReference type="ChEBI" id="CHEBI:58052"/>
        <dbReference type="ChEBI" id="CHEBI:58885"/>
        <dbReference type="EC" id="1.1.1.22"/>
    </reaction>
</comment>
<feature type="binding site" evidence="10">
    <location>
        <position position="34"/>
    </location>
    <ligand>
        <name>NAD(+)</name>
        <dbReference type="ChEBI" id="CHEBI:57540"/>
    </ligand>
</feature>
<feature type="active site" description="Nucleophile" evidence="8">
    <location>
        <position position="254"/>
    </location>
</feature>
<dbReference type="SMART" id="SM00984">
    <property type="entry name" value="UDPG_MGDP_dh_C"/>
    <property type="match status" value="1"/>
</dbReference>
<name>A0A4Q9JUW4_9BACT</name>
<dbReference type="Pfam" id="PF03720">
    <property type="entry name" value="UDPG_MGDP_dh_C"/>
    <property type="match status" value="1"/>
</dbReference>
<evidence type="ECO:0000256" key="1">
    <source>
        <dbReference type="ARBA" id="ARBA00004701"/>
    </source>
</evidence>
<dbReference type="SUPFAM" id="SSF51735">
    <property type="entry name" value="NAD(P)-binding Rossmann-fold domains"/>
    <property type="match status" value="1"/>
</dbReference>
<dbReference type="InterPro" id="IPR014027">
    <property type="entry name" value="UDP-Glc/GDP-Man_DH_C"/>
</dbReference>
<feature type="domain" description="UDP-glucose/GDP-mannose dehydrogenase C-terminal" evidence="11">
    <location>
        <begin position="301"/>
        <end position="385"/>
    </location>
</feature>
<dbReference type="GO" id="GO:0006065">
    <property type="term" value="P:UDP-glucuronate biosynthetic process"/>
    <property type="evidence" value="ECO:0007669"/>
    <property type="project" value="UniProtKB-UniPathway"/>
</dbReference>
<feature type="binding site" evidence="10">
    <location>
        <position position="257"/>
    </location>
    <ligand>
        <name>NAD(+)</name>
        <dbReference type="ChEBI" id="CHEBI:57540"/>
    </ligand>
</feature>
<dbReference type="Gene3D" id="3.40.50.720">
    <property type="entry name" value="NAD(P)-binding Rossmann-like Domain"/>
    <property type="match status" value="2"/>
</dbReference>
<evidence type="ECO:0000256" key="8">
    <source>
        <dbReference type="PIRSR" id="PIRSR500134-1"/>
    </source>
</evidence>
<keyword evidence="4 7" id="KW-0560">Oxidoreductase</keyword>
<dbReference type="InterPro" id="IPR014026">
    <property type="entry name" value="UDP-Glc/GDP-Man_DH_dimer"/>
</dbReference>
<dbReference type="InterPro" id="IPR028357">
    <property type="entry name" value="UDPglc_DH_bac"/>
</dbReference>
<feature type="binding site" evidence="9">
    <location>
        <position position="251"/>
    </location>
    <ligand>
        <name>substrate</name>
    </ligand>
</feature>
<evidence type="ECO:0000256" key="10">
    <source>
        <dbReference type="PIRSR" id="PIRSR500134-3"/>
    </source>
</evidence>
<dbReference type="GO" id="GO:0003979">
    <property type="term" value="F:UDP-glucose 6-dehydrogenase activity"/>
    <property type="evidence" value="ECO:0007669"/>
    <property type="project" value="UniProtKB-EC"/>
</dbReference>
<evidence type="ECO:0000313" key="12">
    <source>
        <dbReference type="EMBL" id="TBR81296.1"/>
    </source>
</evidence>
<evidence type="ECO:0000256" key="5">
    <source>
        <dbReference type="ARBA" id="ARBA00023027"/>
    </source>
</evidence>
<keyword evidence="13" id="KW-1185">Reference proteome</keyword>
<evidence type="ECO:0000256" key="2">
    <source>
        <dbReference type="ARBA" id="ARBA00006601"/>
    </source>
</evidence>
<dbReference type="SUPFAM" id="SSF52413">
    <property type="entry name" value="UDP-glucose/GDP-mannose dehydrogenase C-terminal domain"/>
    <property type="match status" value="1"/>
</dbReference>
<keyword evidence="5 7" id="KW-0520">NAD</keyword>
<evidence type="ECO:0000313" key="13">
    <source>
        <dbReference type="Proteomes" id="UP000292583"/>
    </source>
</evidence>
<dbReference type="Proteomes" id="UP000292583">
    <property type="component" value="Unassembled WGS sequence"/>
</dbReference>
<feature type="binding site" evidence="10">
    <location>
        <position position="119"/>
    </location>
    <ligand>
        <name>NAD(+)</name>
        <dbReference type="ChEBI" id="CHEBI:57540"/>
    </ligand>
</feature>
<feature type="binding site" evidence="10">
    <location>
        <position position="29"/>
    </location>
    <ligand>
        <name>NAD(+)</name>
        <dbReference type="ChEBI" id="CHEBI:57540"/>
    </ligand>
</feature>
<dbReference type="Pfam" id="PF03721">
    <property type="entry name" value="UDPG_MGDP_dh_N"/>
    <property type="match status" value="1"/>
</dbReference>
<gene>
    <name evidence="12" type="ORF">DU473_04195</name>
</gene>
<evidence type="ECO:0000256" key="3">
    <source>
        <dbReference type="ARBA" id="ARBA00012954"/>
    </source>
</evidence>
<accession>A0A4Q9JUW4</accession>
<dbReference type="InterPro" id="IPR013328">
    <property type="entry name" value="6PGD_dom2"/>
</dbReference>
<dbReference type="EC" id="1.1.1.22" evidence="3 7"/>
<comment type="caution">
    <text evidence="12">The sequence shown here is derived from an EMBL/GenBank/DDBJ whole genome shotgun (WGS) entry which is preliminary data.</text>
</comment>
<dbReference type="UniPathway" id="UPA00038">
    <property type="reaction ID" value="UER00491"/>
</dbReference>